<reference evidence="1" key="1">
    <citation type="journal article" date="2021" name="Proc. Natl. Acad. Sci. U.S.A.">
        <title>A Catalog of Tens of Thousands of Viruses from Human Metagenomes Reveals Hidden Associations with Chronic Diseases.</title>
        <authorList>
            <person name="Tisza M.J."/>
            <person name="Buck C.B."/>
        </authorList>
    </citation>
    <scope>NUCLEOTIDE SEQUENCE</scope>
    <source>
        <strain evidence="1">CtzpQ31</strain>
    </source>
</reference>
<proteinExistence type="predicted"/>
<organism evidence="1">
    <name type="scientific">Siphoviridae sp. ctzpQ31</name>
    <dbReference type="NCBI Taxonomy" id="2823613"/>
    <lineage>
        <taxon>Viruses</taxon>
        <taxon>Duplodnaviria</taxon>
        <taxon>Heunggongvirae</taxon>
        <taxon>Uroviricota</taxon>
        <taxon>Caudoviricetes</taxon>
    </lineage>
</organism>
<name>A0A8S5L825_9CAUD</name>
<protein>
    <submittedName>
        <fullName evidence="1">Uncharacterized protein</fullName>
    </submittedName>
</protein>
<accession>A0A8S5L825</accession>
<sequence length="53" mass="5937">MSDFNCCLSQLLNFFLTLLLGTSTGNTKRSTPKNRDPTSALRADSYFGFNFSH</sequence>
<dbReference type="EMBL" id="BK014654">
    <property type="protein sequence ID" value="DAD66112.1"/>
    <property type="molecule type" value="Genomic_DNA"/>
</dbReference>
<evidence type="ECO:0000313" key="1">
    <source>
        <dbReference type="EMBL" id="DAD66112.1"/>
    </source>
</evidence>